<dbReference type="InterPro" id="IPR036942">
    <property type="entry name" value="Beta-barrel_TonB_sf"/>
</dbReference>
<evidence type="ECO:0000256" key="4">
    <source>
        <dbReference type="ARBA" id="ARBA00022496"/>
    </source>
</evidence>
<gene>
    <name evidence="17" type="ORF">GCM10011342_26320</name>
</gene>
<comment type="caution">
    <text evidence="17">The sequence shown here is derived from an EMBL/GenBank/DDBJ whole genome shotgun (WGS) entry which is preliminary data.</text>
</comment>
<dbReference type="PANTHER" id="PTHR32552">
    <property type="entry name" value="FERRICHROME IRON RECEPTOR-RELATED"/>
    <property type="match status" value="1"/>
</dbReference>
<dbReference type="SUPFAM" id="SSF56935">
    <property type="entry name" value="Porins"/>
    <property type="match status" value="1"/>
</dbReference>
<evidence type="ECO:0000256" key="2">
    <source>
        <dbReference type="ARBA" id="ARBA00022448"/>
    </source>
</evidence>
<evidence type="ECO:0000256" key="13">
    <source>
        <dbReference type="RuleBase" id="RU003357"/>
    </source>
</evidence>
<dbReference type="Gene3D" id="2.40.170.20">
    <property type="entry name" value="TonB-dependent receptor, beta-barrel domain"/>
    <property type="match status" value="1"/>
</dbReference>
<evidence type="ECO:0000256" key="6">
    <source>
        <dbReference type="ARBA" id="ARBA00022729"/>
    </source>
</evidence>
<evidence type="ECO:0000256" key="14">
    <source>
        <dbReference type="SAM" id="SignalP"/>
    </source>
</evidence>
<dbReference type="PROSITE" id="PS52016">
    <property type="entry name" value="TONB_DEPENDENT_REC_3"/>
    <property type="match status" value="1"/>
</dbReference>
<evidence type="ECO:0008006" key="19">
    <source>
        <dbReference type="Google" id="ProtNLM"/>
    </source>
</evidence>
<evidence type="ECO:0000259" key="16">
    <source>
        <dbReference type="Pfam" id="PF07715"/>
    </source>
</evidence>
<feature type="domain" description="TonB-dependent receptor-like beta-barrel" evidence="15">
    <location>
        <begin position="262"/>
        <end position="642"/>
    </location>
</feature>
<sequence>MSIRRLLFSTAFSALAVPGLTAAAQDGPPVDDEVIIITTERRAALLEDTPAAISTVEDIDRINADHPAELLARVPGVMIDRNSGQESLTAIRSPVLTGGAGAGSFLYLENGVPIYAPGFANVNGLFQANTMLADRLEVVRGPSGAFYGANAIHGVINVISPHPSVNGQFAEFSLSEYHRKGESGIGRMTRGKGFFAGVAVHDDTGYRTDSGVDQQELVLRQVDETGTWRRDTILAVNNLNQETAGYIEGEDIYKDREAARVNPNPEAFRDVTSVRLQSTFERDTEDGMISITPYARWTDMDFKQHFLPSQSLEENAHWSLGAQSAFYANPGERVTLTYGLDAEYTEGWLTEVQEAPDIFSYRQGVHYDYDVTAASLSPFAQAETALTDRLSLIAAARADWTRYDYTNNTGDGLFGRNLRPADRTDEFLTLSPKLTLQRRGDDNLLWASYARGARPPQTSELYRLQSNETIGLAKEETIDSIEAGWRGRLGERVSASAVAFWMDKDNYYFRDADGFNVADGKTRHIGIEAEVTARLTETLSLSANGTIAEHTYRFDRPVTSQVSEAISKGDEVDTAPTTIGGARLSWQPDFVSGVSSELEWVHVGEYYLDAANTTEYPGHDIFHLRAQRQFGFFTLRGTVRNLLDEEYATRADYAFGNYRYFPDEGRTLTIALRMEN</sequence>
<keyword evidence="9 13" id="KW-0798">TonB box</keyword>
<evidence type="ECO:0000256" key="3">
    <source>
        <dbReference type="ARBA" id="ARBA00022452"/>
    </source>
</evidence>
<keyword evidence="6 14" id="KW-0732">Signal</keyword>
<evidence type="ECO:0000256" key="10">
    <source>
        <dbReference type="ARBA" id="ARBA00023136"/>
    </source>
</evidence>
<evidence type="ECO:0000313" key="17">
    <source>
        <dbReference type="EMBL" id="GGD16276.1"/>
    </source>
</evidence>
<evidence type="ECO:0000256" key="9">
    <source>
        <dbReference type="ARBA" id="ARBA00023077"/>
    </source>
</evidence>
<evidence type="ECO:0000256" key="5">
    <source>
        <dbReference type="ARBA" id="ARBA00022692"/>
    </source>
</evidence>
<evidence type="ECO:0000313" key="18">
    <source>
        <dbReference type="Proteomes" id="UP000613582"/>
    </source>
</evidence>
<dbReference type="GO" id="GO:0009279">
    <property type="term" value="C:cell outer membrane"/>
    <property type="evidence" value="ECO:0007669"/>
    <property type="project" value="UniProtKB-SubCell"/>
</dbReference>
<dbReference type="InterPro" id="IPR000531">
    <property type="entry name" value="Beta-barrel_TonB"/>
</dbReference>
<evidence type="ECO:0000256" key="12">
    <source>
        <dbReference type="PROSITE-ProRule" id="PRU01360"/>
    </source>
</evidence>
<accession>A0A8J2Y891</accession>
<dbReference type="PANTHER" id="PTHR32552:SF68">
    <property type="entry name" value="FERRICHROME OUTER MEMBRANE TRANSPORTER_PHAGE RECEPTOR"/>
    <property type="match status" value="1"/>
</dbReference>
<keyword evidence="10 12" id="KW-0472">Membrane</keyword>
<dbReference type="InterPro" id="IPR037066">
    <property type="entry name" value="Plug_dom_sf"/>
</dbReference>
<keyword evidence="2 12" id="KW-0813">Transport</keyword>
<dbReference type="Pfam" id="PF07715">
    <property type="entry name" value="Plug"/>
    <property type="match status" value="1"/>
</dbReference>
<dbReference type="Pfam" id="PF00593">
    <property type="entry name" value="TonB_dep_Rec_b-barrel"/>
    <property type="match status" value="1"/>
</dbReference>
<organism evidence="17 18">
    <name type="scientific">Aquisalinus flavus</name>
    <dbReference type="NCBI Taxonomy" id="1526572"/>
    <lineage>
        <taxon>Bacteria</taxon>
        <taxon>Pseudomonadati</taxon>
        <taxon>Pseudomonadota</taxon>
        <taxon>Alphaproteobacteria</taxon>
        <taxon>Parvularculales</taxon>
        <taxon>Parvularculaceae</taxon>
        <taxon>Aquisalinus</taxon>
    </lineage>
</organism>
<proteinExistence type="inferred from homology"/>
<dbReference type="GO" id="GO:0015344">
    <property type="term" value="F:siderophore uptake transmembrane transporter activity"/>
    <property type="evidence" value="ECO:0007669"/>
    <property type="project" value="TreeGrafter"/>
</dbReference>
<evidence type="ECO:0000256" key="8">
    <source>
        <dbReference type="ARBA" id="ARBA00023065"/>
    </source>
</evidence>
<dbReference type="InterPro" id="IPR039426">
    <property type="entry name" value="TonB-dep_rcpt-like"/>
</dbReference>
<keyword evidence="11 12" id="KW-0998">Cell outer membrane</keyword>
<evidence type="ECO:0000259" key="15">
    <source>
        <dbReference type="Pfam" id="PF00593"/>
    </source>
</evidence>
<dbReference type="RefSeq" id="WP_188157973.1">
    <property type="nucleotide sequence ID" value="NZ_BMGH01000001.1"/>
</dbReference>
<evidence type="ECO:0000256" key="11">
    <source>
        <dbReference type="ARBA" id="ARBA00023237"/>
    </source>
</evidence>
<keyword evidence="4" id="KW-0410">Iron transport</keyword>
<keyword evidence="5 12" id="KW-0812">Transmembrane</keyword>
<protein>
    <recommendedName>
        <fullName evidence="19">TonB-dependent receptor</fullName>
    </recommendedName>
</protein>
<dbReference type="Gene3D" id="2.170.130.10">
    <property type="entry name" value="TonB-dependent receptor, plug domain"/>
    <property type="match status" value="1"/>
</dbReference>
<feature type="chain" id="PRO_5035306025" description="TonB-dependent receptor" evidence="14">
    <location>
        <begin position="17"/>
        <end position="676"/>
    </location>
</feature>
<evidence type="ECO:0000256" key="1">
    <source>
        <dbReference type="ARBA" id="ARBA00004571"/>
    </source>
</evidence>
<comment type="subcellular location">
    <subcellularLocation>
        <location evidence="1 12">Cell outer membrane</location>
        <topology evidence="1 12">Multi-pass membrane protein</topology>
    </subcellularLocation>
</comment>
<keyword evidence="8" id="KW-0406">Ion transport</keyword>
<dbReference type="EMBL" id="BMGH01000001">
    <property type="protein sequence ID" value="GGD16276.1"/>
    <property type="molecule type" value="Genomic_DNA"/>
</dbReference>
<reference evidence="17" key="1">
    <citation type="journal article" date="2014" name="Int. J. Syst. Evol. Microbiol.">
        <title>Complete genome sequence of Corynebacterium casei LMG S-19264T (=DSM 44701T), isolated from a smear-ripened cheese.</title>
        <authorList>
            <consortium name="US DOE Joint Genome Institute (JGI-PGF)"/>
            <person name="Walter F."/>
            <person name="Albersmeier A."/>
            <person name="Kalinowski J."/>
            <person name="Ruckert C."/>
        </authorList>
    </citation>
    <scope>NUCLEOTIDE SEQUENCE</scope>
    <source>
        <strain evidence="17">CGMCC 1.12921</strain>
    </source>
</reference>
<keyword evidence="18" id="KW-1185">Reference proteome</keyword>
<name>A0A8J2Y891_9PROT</name>
<keyword evidence="3 12" id="KW-1134">Transmembrane beta strand</keyword>
<comment type="similarity">
    <text evidence="12 13">Belongs to the TonB-dependent receptor family.</text>
</comment>
<dbReference type="Proteomes" id="UP000613582">
    <property type="component" value="Unassembled WGS sequence"/>
</dbReference>
<keyword evidence="7" id="KW-0408">Iron</keyword>
<feature type="signal peptide" evidence="14">
    <location>
        <begin position="1"/>
        <end position="16"/>
    </location>
</feature>
<evidence type="ECO:0000256" key="7">
    <source>
        <dbReference type="ARBA" id="ARBA00023004"/>
    </source>
</evidence>
<dbReference type="InterPro" id="IPR012910">
    <property type="entry name" value="Plug_dom"/>
</dbReference>
<feature type="domain" description="TonB-dependent receptor plug" evidence="16">
    <location>
        <begin position="47"/>
        <end position="155"/>
    </location>
</feature>
<reference evidence="17" key="2">
    <citation type="submission" date="2020-09" db="EMBL/GenBank/DDBJ databases">
        <authorList>
            <person name="Sun Q."/>
            <person name="Zhou Y."/>
        </authorList>
    </citation>
    <scope>NUCLEOTIDE SEQUENCE</scope>
    <source>
        <strain evidence="17">CGMCC 1.12921</strain>
    </source>
</reference>
<dbReference type="AlphaFoldDB" id="A0A8J2Y891"/>